<evidence type="ECO:0000313" key="1">
    <source>
        <dbReference type="EMBL" id="KAG4304761.1"/>
    </source>
</evidence>
<evidence type="ECO:0000313" key="2">
    <source>
        <dbReference type="Proteomes" id="UP000768646"/>
    </source>
</evidence>
<comment type="caution">
    <text evidence="1">The sequence shown here is derived from an EMBL/GenBank/DDBJ whole genome shotgun (WGS) entry which is preliminary data.</text>
</comment>
<organism evidence="1 2">
    <name type="scientific">Pneumocystis oryctolagi</name>
    <dbReference type="NCBI Taxonomy" id="42067"/>
    <lineage>
        <taxon>Eukaryota</taxon>
        <taxon>Fungi</taxon>
        <taxon>Dikarya</taxon>
        <taxon>Ascomycota</taxon>
        <taxon>Taphrinomycotina</taxon>
        <taxon>Pneumocystomycetes</taxon>
        <taxon>Pneumocystaceae</taxon>
        <taxon>Pneumocystis</taxon>
    </lineage>
</organism>
<sequence length="867" mass="97024">MSRHRHHSSDTSSKRHKSHHSTYDYERSTKYSRDKSRENSLSKDKDKEKDREKDREKDKEKDKNHRSYSSKSSHETEIHIKDDEREKERMRIKQEKIQQFLRQRAARAATEASATSTASKNTSSEKLSEKEPVVSLTSTVNTHGSVSGFEFGRATTKISSQNIMLDDEEKTRKTLAESLGDEKNATEEVQSESIHTTDQEEADPLDLFMQGMDELSEMTEQEVNDYRLELDGIKIRGLGCPKPVQNWSHCGLPSHVLDIIYHLNYQKPTAIQAQAIPAIMSGRDVIGVAKTGSGKTIAFLLPMFRHIKDQRPIDSLEGPIALIMTPTRELAVQIHKECKHFLKVLGLRAVCAYGGSPIKDQIAELKKGAEIVVCTPGRIIDLLGANQGRVTNLRRTSFIVLDEADRMFDLGFEPQVMKVVNNVRPDRQTVLFSATFPKQMDALSRKILQKPIEITVGARSVVAPEIQQIVEICSEDNKFVRLLELLGNLYVNDDDVRTLVFVDRQEAADSLLRDLMRRGYPCMSIHGGKDQFDRDSTIADFKAGVFPILIATSVAARGLDIKQLKLVVNYDCPNHLEDYVHRVGRTGRAGETGTAVTFITPEQDRYAADIVRALRISKAYIPDDVQKLADEFIKKVKSGQEKASGSGFGGKGLDRLDKDRDLARKLQRRAYGEESDEDIDIFDDDYEYSKMDSTDAKEQSYTSLRPGVSSNDSNAASTSQTSKAKGNITDDILERVRKAAGSVTSRLQGHLRSGITIESGGADSREYTATIEINDFPQKARWAVTNRTNIARIIESTGTSITNKGNWYPPGKPVPPGETKLYILIEGETQISVDRALHELKRLLTEGTVSALESEIRSGVTGRYSVL</sequence>
<accession>A0ACB7CAX9</accession>
<dbReference type="EMBL" id="JABTEG010000006">
    <property type="protein sequence ID" value="KAG4304761.1"/>
    <property type="molecule type" value="Genomic_DNA"/>
</dbReference>
<reference evidence="1 2" key="1">
    <citation type="journal article" date="2021" name="Commun. Biol.">
        <title>Genomic insights into the host specific adaptation of the Pneumocystis genus.</title>
        <authorList>
            <person name="Cisse O.H."/>
            <person name="Ma L."/>
            <person name="Dekker J.P."/>
            <person name="Khil P.P."/>
            <person name="Youn J.-H."/>
            <person name="Brenchley J.M."/>
            <person name="Blair R."/>
            <person name="Pahar B."/>
            <person name="Chabe M."/>
            <person name="Van Rompay K.K.A."/>
            <person name="Keesler R."/>
            <person name="Sukura A."/>
            <person name="Hirsch V."/>
            <person name="Kutty G."/>
            <person name="Liu Y."/>
            <person name="Peng L."/>
            <person name="Chen J."/>
            <person name="Song J."/>
            <person name="Weissenbacher-Lang C."/>
            <person name="Xu J."/>
            <person name="Upham N.S."/>
            <person name="Stajich J.E."/>
            <person name="Cuomo C.A."/>
            <person name="Cushion M.T."/>
            <person name="Kovacs J.A."/>
        </authorList>
    </citation>
    <scope>NUCLEOTIDE SEQUENCE [LARGE SCALE GENOMIC DNA]</scope>
    <source>
        <strain evidence="1 2">RABM</strain>
    </source>
</reference>
<protein>
    <submittedName>
        <fullName evidence="1">Uncharacterized protein</fullName>
    </submittedName>
</protein>
<keyword evidence="2" id="KW-1185">Reference proteome</keyword>
<proteinExistence type="predicted"/>
<name>A0ACB7CAX9_9ASCO</name>
<gene>
    <name evidence="1" type="ORF">PORY_001814</name>
</gene>
<dbReference type="Proteomes" id="UP000768646">
    <property type="component" value="Unassembled WGS sequence"/>
</dbReference>